<dbReference type="AlphaFoldDB" id="A0A450XHT8"/>
<name>A0A450XHT8_9GAMM</name>
<dbReference type="EMBL" id="CAADFO010000002">
    <property type="protein sequence ID" value="VFK22532.1"/>
    <property type="molecule type" value="Genomic_DNA"/>
</dbReference>
<evidence type="ECO:0000313" key="4">
    <source>
        <dbReference type="EMBL" id="VFK74130.1"/>
    </source>
</evidence>
<organism evidence="3">
    <name type="scientific">Candidatus Kentrum sp. MB</name>
    <dbReference type="NCBI Taxonomy" id="2138164"/>
    <lineage>
        <taxon>Bacteria</taxon>
        <taxon>Pseudomonadati</taxon>
        <taxon>Pseudomonadota</taxon>
        <taxon>Gammaproteobacteria</taxon>
        <taxon>Candidatus Kentrum</taxon>
    </lineage>
</organism>
<gene>
    <name evidence="2" type="ORF">BECKMB1821G_GA0114241_100256</name>
    <name evidence="4" type="ORF">BECKMB1821H_GA0114242_100161</name>
    <name evidence="3" type="ORF">BECKMB1821I_GA0114274_100762</name>
</gene>
<proteinExistence type="predicted"/>
<evidence type="ECO:0000256" key="1">
    <source>
        <dbReference type="SAM" id="MobiDB-lite"/>
    </source>
</evidence>
<evidence type="ECO:0000313" key="3">
    <source>
        <dbReference type="EMBL" id="VFK28877.1"/>
    </source>
</evidence>
<feature type="region of interest" description="Disordered" evidence="1">
    <location>
        <begin position="1"/>
        <end position="27"/>
    </location>
</feature>
<protein>
    <submittedName>
        <fullName evidence="3">Uncharacterized protein</fullName>
    </submittedName>
</protein>
<reference evidence="3" key="1">
    <citation type="submission" date="2019-02" db="EMBL/GenBank/DDBJ databases">
        <authorList>
            <person name="Gruber-Vodicka R. H."/>
            <person name="Seah K. B. B."/>
        </authorList>
    </citation>
    <scope>NUCLEOTIDE SEQUENCE</scope>
    <source>
        <strain evidence="2">BECK_BZ197</strain>
        <strain evidence="4">BECK_BZ198</strain>
        <strain evidence="3">BECK_BZ199</strain>
    </source>
</reference>
<dbReference type="EMBL" id="CAADGH010000001">
    <property type="protein sequence ID" value="VFK74130.1"/>
    <property type="molecule type" value="Genomic_DNA"/>
</dbReference>
<evidence type="ECO:0000313" key="2">
    <source>
        <dbReference type="EMBL" id="VFK22532.1"/>
    </source>
</evidence>
<dbReference type="EMBL" id="CAADFQ010000007">
    <property type="protein sequence ID" value="VFK28877.1"/>
    <property type="molecule type" value="Genomic_DNA"/>
</dbReference>
<sequence>MNRINKSSIDAVRTAHQHSTPPQPRQHPITRLALAGLVHGHGPEFQTHAARLVGKGGLQPHGRVQPGLGIAFPALDFVGHLAAFVGLFP</sequence>
<accession>A0A450XHT8</accession>